<gene>
    <name evidence="2" type="ORF">ACFOUW_00160</name>
</gene>
<dbReference type="Gene3D" id="2.80.10.50">
    <property type="match status" value="1"/>
</dbReference>
<protein>
    <submittedName>
        <fullName evidence="2">RICIN domain-containing protein</fullName>
    </submittedName>
</protein>
<proteinExistence type="predicted"/>
<dbReference type="InterPro" id="IPR035992">
    <property type="entry name" value="Ricin_B-like_lectins"/>
</dbReference>
<dbReference type="Proteomes" id="UP001595699">
    <property type="component" value="Unassembled WGS sequence"/>
</dbReference>
<feature type="domain" description="Ricin B lectin" evidence="1">
    <location>
        <begin position="39"/>
        <end position="114"/>
    </location>
</feature>
<evidence type="ECO:0000259" key="1">
    <source>
        <dbReference type="Pfam" id="PF14200"/>
    </source>
</evidence>
<reference evidence="3" key="1">
    <citation type="journal article" date="2019" name="Int. J. Syst. Evol. Microbiol.">
        <title>The Global Catalogue of Microorganisms (GCM) 10K type strain sequencing project: providing services to taxonomists for standard genome sequencing and annotation.</title>
        <authorList>
            <consortium name="The Broad Institute Genomics Platform"/>
            <consortium name="The Broad Institute Genome Sequencing Center for Infectious Disease"/>
            <person name="Wu L."/>
            <person name="Ma J."/>
        </authorList>
    </citation>
    <scope>NUCLEOTIDE SEQUENCE [LARGE SCALE GENOMIC DNA]</scope>
    <source>
        <strain evidence="3">CGMCC 4.7241</strain>
    </source>
</reference>
<dbReference type="EMBL" id="JBHRZH010000001">
    <property type="protein sequence ID" value="MFC3759236.1"/>
    <property type="molecule type" value="Genomic_DNA"/>
</dbReference>
<comment type="caution">
    <text evidence="2">The sequence shown here is derived from an EMBL/GenBank/DDBJ whole genome shotgun (WGS) entry which is preliminary data.</text>
</comment>
<dbReference type="RefSeq" id="WP_205122352.1">
    <property type="nucleotide sequence ID" value="NZ_JAFBCM010000001.1"/>
</dbReference>
<dbReference type="CDD" id="cd00161">
    <property type="entry name" value="beta-trefoil_Ricin-like"/>
    <property type="match status" value="1"/>
</dbReference>
<evidence type="ECO:0000313" key="2">
    <source>
        <dbReference type="EMBL" id="MFC3759236.1"/>
    </source>
</evidence>
<accession>A0ABV7Y1W0</accession>
<dbReference type="InterPro" id="IPR000772">
    <property type="entry name" value="Ricin_B_lectin"/>
</dbReference>
<evidence type="ECO:0000313" key="3">
    <source>
        <dbReference type="Proteomes" id="UP001595699"/>
    </source>
</evidence>
<dbReference type="PROSITE" id="PS50231">
    <property type="entry name" value="RICIN_B_LECTIN"/>
    <property type="match status" value="1"/>
</dbReference>
<dbReference type="Pfam" id="PF14200">
    <property type="entry name" value="RicinB_lectin_2"/>
    <property type="match status" value="1"/>
</dbReference>
<dbReference type="SUPFAM" id="SSF50370">
    <property type="entry name" value="Ricin B-like lectins"/>
    <property type="match status" value="1"/>
</dbReference>
<name>A0ABV7Y1W0_9ACTN</name>
<keyword evidence="3" id="KW-1185">Reference proteome</keyword>
<sequence length="143" mass="15447">MPDVDGSFLISDPDTRRFATAETQTVDPLVSMLDRGLPAQTWGITSDPRGNHEIRNTSTNTCWAVPRITVGPGSLVKHVACTGASEQQWEIQTMSTDGTTRLISVHSARCAGLALTEPGNKPVLRELDCTGGANQKFLLLRLT</sequence>
<organism evidence="2 3">
    <name type="scientific">Tenggerimyces flavus</name>
    <dbReference type="NCBI Taxonomy" id="1708749"/>
    <lineage>
        <taxon>Bacteria</taxon>
        <taxon>Bacillati</taxon>
        <taxon>Actinomycetota</taxon>
        <taxon>Actinomycetes</taxon>
        <taxon>Propionibacteriales</taxon>
        <taxon>Nocardioidaceae</taxon>
        <taxon>Tenggerimyces</taxon>
    </lineage>
</organism>